<evidence type="ECO:0000313" key="3">
    <source>
        <dbReference type="Proteomes" id="UP001150062"/>
    </source>
</evidence>
<evidence type="ECO:0000256" key="1">
    <source>
        <dbReference type="SAM" id="MobiDB-lite"/>
    </source>
</evidence>
<comment type="caution">
    <text evidence="2">The sequence shown here is derived from an EMBL/GenBank/DDBJ whole genome shotgun (WGS) entry which is preliminary data.</text>
</comment>
<feature type="compositionally biased region" description="Polar residues" evidence="1">
    <location>
        <begin position="111"/>
        <end position="124"/>
    </location>
</feature>
<name>A0ABQ8YH45_9EUKA</name>
<proteinExistence type="predicted"/>
<dbReference type="EMBL" id="JAOAOG010000167">
    <property type="protein sequence ID" value="KAJ6243919.1"/>
    <property type="molecule type" value="Genomic_DNA"/>
</dbReference>
<reference evidence="2" key="1">
    <citation type="submission" date="2022-08" db="EMBL/GenBank/DDBJ databases">
        <title>Novel sulfate-reducing endosymbionts in the free-living metamonad Anaeramoeba.</title>
        <authorList>
            <person name="Jerlstrom-Hultqvist J."/>
            <person name="Cepicka I."/>
            <person name="Gallot-Lavallee L."/>
            <person name="Salas-Leiva D."/>
            <person name="Curtis B.A."/>
            <person name="Zahonova K."/>
            <person name="Pipaliya S."/>
            <person name="Dacks J."/>
            <person name="Roger A.J."/>
        </authorList>
    </citation>
    <scope>NUCLEOTIDE SEQUENCE</scope>
    <source>
        <strain evidence="2">Schooner1</strain>
    </source>
</reference>
<gene>
    <name evidence="2" type="ORF">M0813_21709</name>
</gene>
<dbReference type="Proteomes" id="UP001150062">
    <property type="component" value="Unassembled WGS sequence"/>
</dbReference>
<keyword evidence="3" id="KW-1185">Reference proteome</keyword>
<organism evidence="2 3">
    <name type="scientific">Anaeramoeba flamelloides</name>
    <dbReference type="NCBI Taxonomy" id="1746091"/>
    <lineage>
        <taxon>Eukaryota</taxon>
        <taxon>Metamonada</taxon>
        <taxon>Anaeramoebidae</taxon>
        <taxon>Anaeramoeba</taxon>
    </lineage>
</organism>
<protein>
    <submittedName>
        <fullName evidence="2">Uncharacterized protein</fullName>
    </submittedName>
</protein>
<feature type="region of interest" description="Disordered" evidence="1">
    <location>
        <begin position="66"/>
        <end position="130"/>
    </location>
</feature>
<evidence type="ECO:0000313" key="2">
    <source>
        <dbReference type="EMBL" id="KAJ6243919.1"/>
    </source>
</evidence>
<accession>A0ABQ8YH45</accession>
<sequence>MKEREAMVEAEAMKVEEAMVEAEVMKVEEVMVEADIEATRGVEVVVMMEGIEGLGGLEVEGAKTRVKSHGMGRNGKLCSDNIQDSPYLERSTKPTYQRQTPKQNRLRKISNRTQNTLRQLIQNENDLEND</sequence>
<feature type="compositionally biased region" description="Polar residues" evidence="1">
    <location>
        <begin position="93"/>
        <end position="103"/>
    </location>
</feature>